<dbReference type="CDD" id="cd11043">
    <property type="entry name" value="CYP90-like"/>
    <property type="match status" value="1"/>
</dbReference>
<dbReference type="GO" id="GO:0020037">
    <property type="term" value="F:heme binding"/>
    <property type="evidence" value="ECO:0007669"/>
    <property type="project" value="InterPro"/>
</dbReference>
<dbReference type="SUPFAM" id="SSF48264">
    <property type="entry name" value="Cytochrome P450"/>
    <property type="match status" value="1"/>
</dbReference>
<dbReference type="Proteomes" id="UP000231279">
    <property type="component" value="Unassembled WGS sequence"/>
</dbReference>
<keyword evidence="8 16" id="KW-0560">Oxidoreductase</keyword>
<evidence type="ECO:0000256" key="16">
    <source>
        <dbReference type="RuleBase" id="RU000461"/>
    </source>
</evidence>
<keyword evidence="5 17" id="KW-0812">Transmembrane</keyword>
<evidence type="ECO:0000256" key="8">
    <source>
        <dbReference type="ARBA" id="ARBA00023002"/>
    </source>
</evidence>
<evidence type="ECO:0000256" key="10">
    <source>
        <dbReference type="ARBA" id="ARBA00023033"/>
    </source>
</evidence>
<feature type="transmembrane region" description="Helical" evidence="17">
    <location>
        <begin position="6"/>
        <end position="23"/>
    </location>
</feature>
<evidence type="ECO:0000256" key="1">
    <source>
        <dbReference type="ARBA" id="ARBA00001971"/>
    </source>
</evidence>
<protein>
    <recommendedName>
        <fullName evidence="14">(+)-abscisic acid 8'-hydroxylase</fullName>
        <ecNumber evidence="14">1.14.14.137</ecNumber>
    </recommendedName>
</protein>
<dbReference type="GO" id="GO:0016125">
    <property type="term" value="P:sterol metabolic process"/>
    <property type="evidence" value="ECO:0007669"/>
    <property type="project" value="TreeGrafter"/>
</dbReference>
<dbReference type="GO" id="GO:0009414">
    <property type="term" value="P:response to water deprivation"/>
    <property type="evidence" value="ECO:0007669"/>
    <property type="project" value="UniProtKB-ARBA"/>
</dbReference>
<dbReference type="GO" id="GO:0046345">
    <property type="term" value="P:abscisic acid catabolic process"/>
    <property type="evidence" value="ECO:0007669"/>
    <property type="project" value="UniProtKB-ARBA"/>
</dbReference>
<gene>
    <name evidence="18" type="ORF">CDL12_02000</name>
</gene>
<dbReference type="PRINTS" id="PR00463">
    <property type="entry name" value="EP450I"/>
</dbReference>
<keyword evidence="9 15" id="KW-0408">Iron</keyword>
<evidence type="ECO:0000313" key="18">
    <source>
        <dbReference type="EMBL" id="PIN25264.1"/>
    </source>
</evidence>
<comment type="pathway">
    <text evidence="13">Plant hormone degradation; abscisic acid degradation.</text>
</comment>
<proteinExistence type="inferred from homology"/>
<dbReference type="InterPro" id="IPR017972">
    <property type="entry name" value="Cyt_P450_CS"/>
</dbReference>
<dbReference type="PANTHER" id="PTHR24286:SF376">
    <property type="entry name" value="ABSCISIC ACID 8'-HYDROXYLASE 4"/>
    <property type="match status" value="1"/>
</dbReference>
<dbReference type="GO" id="GO:0016020">
    <property type="term" value="C:membrane"/>
    <property type="evidence" value="ECO:0007669"/>
    <property type="project" value="UniProtKB-SubCell"/>
</dbReference>
<evidence type="ECO:0000256" key="11">
    <source>
        <dbReference type="ARBA" id="ARBA00023136"/>
    </source>
</evidence>
<name>A0A2G9I690_9LAMI</name>
<keyword evidence="10 16" id="KW-0503">Monooxygenase</keyword>
<dbReference type="PRINTS" id="PR00385">
    <property type="entry name" value="P450"/>
</dbReference>
<evidence type="ECO:0000313" key="19">
    <source>
        <dbReference type="Proteomes" id="UP000231279"/>
    </source>
</evidence>
<keyword evidence="6 15" id="KW-0479">Metal-binding</keyword>
<evidence type="ECO:0000256" key="2">
    <source>
        <dbReference type="ARBA" id="ARBA00004167"/>
    </source>
</evidence>
<evidence type="ECO:0000256" key="4">
    <source>
        <dbReference type="ARBA" id="ARBA00022617"/>
    </source>
</evidence>
<dbReference type="InterPro" id="IPR036396">
    <property type="entry name" value="Cyt_P450_sf"/>
</dbReference>
<keyword evidence="4 15" id="KW-0349">Heme</keyword>
<dbReference type="EC" id="1.14.14.137" evidence="14"/>
<comment type="subcellular location">
    <subcellularLocation>
        <location evidence="2">Membrane</location>
        <topology evidence="2">Single-pass membrane protein</topology>
    </subcellularLocation>
</comment>
<dbReference type="InterPro" id="IPR001128">
    <property type="entry name" value="Cyt_P450"/>
</dbReference>
<evidence type="ECO:0000256" key="13">
    <source>
        <dbReference type="ARBA" id="ARBA00060633"/>
    </source>
</evidence>
<dbReference type="InterPro" id="IPR002401">
    <property type="entry name" value="Cyt_P450_E_grp-I"/>
</dbReference>
<reference evidence="19" key="1">
    <citation type="journal article" date="2018" name="Gigascience">
        <title>Genome assembly of the Pink Ipe (Handroanthus impetiginosus, Bignoniaceae), a highly valued, ecologically keystone Neotropical timber forest tree.</title>
        <authorList>
            <person name="Silva-Junior O.B."/>
            <person name="Grattapaglia D."/>
            <person name="Novaes E."/>
            <person name="Collevatti R.G."/>
        </authorList>
    </citation>
    <scope>NUCLEOTIDE SEQUENCE [LARGE SCALE GENOMIC DNA]</scope>
    <source>
        <strain evidence="19">cv. UFG-1</strain>
    </source>
</reference>
<evidence type="ECO:0000256" key="6">
    <source>
        <dbReference type="ARBA" id="ARBA00022723"/>
    </source>
</evidence>
<evidence type="ECO:0000256" key="14">
    <source>
        <dbReference type="ARBA" id="ARBA00066338"/>
    </source>
</evidence>
<evidence type="ECO:0000256" key="17">
    <source>
        <dbReference type="SAM" id="Phobius"/>
    </source>
</evidence>
<comment type="catalytic activity">
    <reaction evidence="12">
        <text>2-cis-(+)-abscisate + reduced [NADPH--hemoprotein reductase] + O2 = (+)-8'-hydroxyabscisate + oxidized [NADPH--hemoprotein reductase] + H2O + H(+)</text>
        <dbReference type="Rhea" id="RHEA:12897"/>
        <dbReference type="Rhea" id="RHEA-COMP:11964"/>
        <dbReference type="Rhea" id="RHEA-COMP:11965"/>
        <dbReference type="ChEBI" id="CHEBI:15377"/>
        <dbReference type="ChEBI" id="CHEBI:15378"/>
        <dbReference type="ChEBI" id="CHEBI:15379"/>
        <dbReference type="ChEBI" id="CHEBI:37569"/>
        <dbReference type="ChEBI" id="CHEBI:57618"/>
        <dbReference type="ChEBI" id="CHEBI:58210"/>
        <dbReference type="ChEBI" id="CHEBI:58490"/>
        <dbReference type="EC" id="1.14.14.137"/>
    </reaction>
</comment>
<dbReference type="GO" id="GO:0010295">
    <property type="term" value="F:(+)-abscisic acid 8'-hydroxylase activity"/>
    <property type="evidence" value="ECO:0007669"/>
    <property type="project" value="UniProtKB-EC"/>
</dbReference>
<dbReference type="PROSITE" id="PS00086">
    <property type="entry name" value="CYTOCHROME_P450"/>
    <property type="match status" value="1"/>
</dbReference>
<evidence type="ECO:0000256" key="9">
    <source>
        <dbReference type="ARBA" id="ARBA00023004"/>
    </source>
</evidence>
<dbReference type="EMBL" id="NKXS01000278">
    <property type="protein sequence ID" value="PIN25264.1"/>
    <property type="molecule type" value="Genomic_DNA"/>
</dbReference>
<sequence length="474" mass="54373">MDNRAFLFPFIFLTTLISYIISLRKRTTHDHKNKTKLPPGSLGWPYIGETLQLYSQDPNVFFSSRQIRYGEIFKTHVLGCPCVMLASPDSARFVLTTQSHLFKPTYPKSKENLIGPSALFFHQGEYHLRLRKLVKGSLYPEAIRKLVPDIETSVVSALNSWAGMKEINTYNEMKKLSFEVGILAVFGHLEAHYKDELKKNYAVVERGYNSFPTNLPGTRYQKAKQARKRLSEILNKITRERKERKEVEKGLLRCLLDSKDEKGENLSEDQISDNIIGVLFAAQDTTASAITWVIKYLYDNQKLLEAVKVEQKGIYQSNGNGKSGLSWNQTRNMPITNKVILESLRMASIISFTFREAVTDVEYKGYLIPKGWKVMPLFRNIHHNPEFFVDPKKFDPTRFEGPLKPNTFMPFGSGVHACPGNELAKLEMLILIHHLTSQFRYELVGPGSGIQYQPFPIPFHGLPAIFRKEEWTNE</sequence>
<evidence type="ECO:0000256" key="12">
    <source>
        <dbReference type="ARBA" id="ARBA00050609"/>
    </source>
</evidence>
<evidence type="ECO:0000256" key="5">
    <source>
        <dbReference type="ARBA" id="ARBA00022692"/>
    </source>
</evidence>
<evidence type="ECO:0000256" key="7">
    <source>
        <dbReference type="ARBA" id="ARBA00022989"/>
    </source>
</evidence>
<keyword evidence="11 17" id="KW-0472">Membrane</keyword>
<dbReference type="Pfam" id="PF00067">
    <property type="entry name" value="p450"/>
    <property type="match status" value="1"/>
</dbReference>
<dbReference type="STRING" id="429701.A0A2G9I690"/>
<dbReference type="OrthoDB" id="1372046at2759"/>
<comment type="similarity">
    <text evidence="3 16">Belongs to the cytochrome P450 family.</text>
</comment>
<dbReference type="FunFam" id="1.10.630.10:FF:000014">
    <property type="entry name" value="Abscisic acid 8"/>
    <property type="match status" value="1"/>
</dbReference>
<feature type="binding site" description="axial binding residue" evidence="15">
    <location>
        <position position="418"/>
    </location>
    <ligand>
        <name>heme</name>
        <dbReference type="ChEBI" id="CHEBI:30413"/>
    </ligand>
    <ligandPart>
        <name>Fe</name>
        <dbReference type="ChEBI" id="CHEBI:18248"/>
    </ligandPart>
</feature>
<keyword evidence="7 17" id="KW-1133">Transmembrane helix</keyword>
<dbReference type="GO" id="GO:0005506">
    <property type="term" value="F:iron ion binding"/>
    <property type="evidence" value="ECO:0007669"/>
    <property type="project" value="InterPro"/>
</dbReference>
<dbReference type="PANTHER" id="PTHR24286">
    <property type="entry name" value="CYTOCHROME P450 26"/>
    <property type="match status" value="1"/>
</dbReference>
<dbReference type="GO" id="GO:0009737">
    <property type="term" value="P:response to abscisic acid"/>
    <property type="evidence" value="ECO:0007669"/>
    <property type="project" value="UniProtKB-ARBA"/>
</dbReference>
<evidence type="ECO:0000256" key="3">
    <source>
        <dbReference type="ARBA" id="ARBA00010617"/>
    </source>
</evidence>
<accession>A0A2G9I690</accession>
<keyword evidence="19" id="KW-1185">Reference proteome</keyword>
<organism evidence="18 19">
    <name type="scientific">Handroanthus impetiginosus</name>
    <dbReference type="NCBI Taxonomy" id="429701"/>
    <lineage>
        <taxon>Eukaryota</taxon>
        <taxon>Viridiplantae</taxon>
        <taxon>Streptophyta</taxon>
        <taxon>Embryophyta</taxon>
        <taxon>Tracheophyta</taxon>
        <taxon>Spermatophyta</taxon>
        <taxon>Magnoliopsida</taxon>
        <taxon>eudicotyledons</taxon>
        <taxon>Gunneridae</taxon>
        <taxon>Pentapetalae</taxon>
        <taxon>asterids</taxon>
        <taxon>lamiids</taxon>
        <taxon>Lamiales</taxon>
        <taxon>Bignoniaceae</taxon>
        <taxon>Crescentiina</taxon>
        <taxon>Tabebuia alliance</taxon>
        <taxon>Handroanthus</taxon>
    </lineage>
</organism>
<dbReference type="AlphaFoldDB" id="A0A2G9I690"/>
<comment type="caution">
    <text evidence="18">The sequence shown here is derived from an EMBL/GenBank/DDBJ whole genome shotgun (WGS) entry which is preliminary data.</text>
</comment>
<dbReference type="Gene3D" id="1.10.630.10">
    <property type="entry name" value="Cytochrome P450"/>
    <property type="match status" value="1"/>
</dbReference>
<comment type="cofactor">
    <cofactor evidence="1 15">
        <name>heme</name>
        <dbReference type="ChEBI" id="CHEBI:30413"/>
    </cofactor>
</comment>
<evidence type="ECO:0000256" key="15">
    <source>
        <dbReference type="PIRSR" id="PIRSR602401-1"/>
    </source>
</evidence>